<name>A0A8D8RXE5_9HEMI</name>
<dbReference type="EMBL" id="HBUF01194175">
    <property type="protein sequence ID" value="CAG6659407.1"/>
    <property type="molecule type" value="Transcribed_RNA"/>
</dbReference>
<sequence>MDCCHHSKHHGILSGRSLRLVIRSVAILPVRQLPSGSRLPGLHLLVGLHSVPLSSGWYIHLGEPIRTVWKEEHRNYPGCPSRDHVQYHVSEPQPDSGSHSAGDWWPQQRGLPHVCQPLCQGNLQ</sequence>
<evidence type="ECO:0000313" key="2">
    <source>
        <dbReference type="EMBL" id="CAG6659409.1"/>
    </source>
</evidence>
<evidence type="ECO:0000256" key="1">
    <source>
        <dbReference type="SAM" id="MobiDB-lite"/>
    </source>
</evidence>
<accession>A0A8D8RXE5</accession>
<organism evidence="2">
    <name type="scientific">Cacopsylla melanoneura</name>
    <dbReference type="NCBI Taxonomy" id="428564"/>
    <lineage>
        <taxon>Eukaryota</taxon>
        <taxon>Metazoa</taxon>
        <taxon>Ecdysozoa</taxon>
        <taxon>Arthropoda</taxon>
        <taxon>Hexapoda</taxon>
        <taxon>Insecta</taxon>
        <taxon>Pterygota</taxon>
        <taxon>Neoptera</taxon>
        <taxon>Paraneoptera</taxon>
        <taxon>Hemiptera</taxon>
        <taxon>Sternorrhyncha</taxon>
        <taxon>Psylloidea</taxon>
        <taxon>Psyllidae</taxon>
        <taxon>Psyllinae</taxon>
        <taxon>Cacopsylla</taxon>
    </lineage>
</organism>
<dbReference type="EMBL" id="HBUF01194176">
    <property type="protein sequence ID" value="CAG6659409.1"/>
    <property type="molecule type" value="Transcribed_RNA"/>
</dbReference>
<protein>
    <submittedName>
        <fullName evidence="2">Uncharacterized protein</fullName>
    </submittedName>
</protein>
<dbReference type="AlphaFoldDB" id="A0A8D8RXE5"/>
<feature type="region of interest" description="Disordered" evidence="1">
    <location>
        <begin position="80"/>
        <end position="103"/>
    </location>
</feature>
<proteinExistence type="predicted"/>
<reference evidence="2" key="1">
    <citation type="submission" date="2021-05" db="EMBL/GenBank/DDBJ databases">
        <authorList>
            <person name="Alioto T."/>
            <person name="Alioto T."/>
            <person name="Gomez Garrido J."/>
        </authorList>
    </citation>
    <scope>NUCLEOTIDE SEQUENCE</scope>
</reference>